<gene>
    <name evidence="2" type="ORF">EC973_001558</name>
</gene>
<keyword evidence="3" id="KW-1185">Reference proteome</keyword>
<dbReference type="InterPro" id="IPR000772">
    <property type="entry name" value="Ricin_B_lectin"/>
</dbReference>
<evidence type="ECO:0000313" key="2">
    <source>
        <dbReference type="EMBL" id="KAF7723833.1"/>
    </source>
</evidence>
<organism evidence="2 3">
    <name type="scientific">Apophysomyces ossiformis</name>
    <dbReference type="NCBI Taxonomy" id="679940"/>
    <lineage>
        <taxon>Eukaryota</taxon>
        <taxon>Fungi</taxon>
        <taxon>Fungi incertae sedis</taxon>
        <taxon>Mucoromycota</taxon>
        <taxon>Mucoromycotina</taxon>
        <taxon>Mucoromycetes</taxon>
        <taxon>Mucorales</taxon>
        <taxon>Mucorineae</taxon>
        <taxon>Mucoraceae</taxon>
        <taxon>Apophysomyces</taxon>
    </lineage>
</organism>
<dbReference type="AlphaFoldDB" id="A0A8H7ENF4"/>
<sequence length="145" mass="17008">MTYYFIKSQFNGRVLDVEGGSLEDEANIIVYHQKESDFLNQLWRYEDGYFINAQSAKVLDISGGEMEPESQIIQYARKDEFEASNQRWEIDEDGYIYCIARPDLVLDIQEARDEDEVPVILYEKKEGEVAANQKWFLELCENVPF</sequence>
<dbReference type="OrthoDB" id="9895617at2759"/>
<dbReference type="Proteomes" id="UP000605846">
    <property type="component" value="Unassembled WGS sequence"/>
</dbReference>
<name>A0A8H7ENF4_9FUNG</name>
<protein>
    <recommendedName>
        <fullName evidence="1">Ricin B lectin domain-containing protein</fullName>
    </recommendedName>
</protein>
<dbReference type="InterPro" id="IPR035992">
    <property type="entry name" value="Ricin_B-like_lectins"/>
</dbReference>
<proteinExistence type="predicted"/>
<dbReference type="SMART" id="SM00458">
    <property type="entry name" value="RICIN"/>
    <property type="match status" value="1"/>
</dbReference>
<accession>A0A8H7ENF4</accession>
<reference evidence="2" key="1">
    <citation type="submission" date="2020-01" db="EMBL/GenBank/DDBJ databases">
        <title>Genome Sequencing of Three Apophysomyces-Like Fungal Strains Confirms a Novel Fungal Genus in the Mucoromycota with divergent Burkholderia-like Endosymbiotic Bacteria.</title>
        <authorList>
            <person name="Stajich J.E."/>
            <person name="Macias A.M."/>
            <person name="Carter-House D."/>
            <person name="Lovett B."/>
            <person name="Kasson L.R."/>
            <person name="Berry K."/>
            <person name="Grigoriev I."/>
            <person name="Chang Y."/>
            <person name="Spatafora J."/>
            <person name="Kasson M.T."/>
        </authorList>
    </citation>
    <scope>NUCLEOTIDE SEQUENCE</scope>
    <source>
        <strain evidence="2">NRRL A-21654</strain>
    </source>
</reference>
<dbReference type="Pfam" id="PF00652">
    <property type="entry name" value="Ricin_B_lectin"/>
    <property type="match status" value="1"/>
</dbReference>
<dbReference type="PROSITE" id="PS50231">
    <property type="entry name" value="RICIN_B_LECTIN"/>
    <property type="match status" value="1"/>
</dbReference>
<dbReference type="SUPFAM" id="SSF50370">
    <property type="entry name" value="Ricin B-like lectins"/>
    <property type="match status" value="1"/>
</dbReference>
<dbReference type="CDD" id="cd23454">
    <property type="entry name" value="beta-trefoil_Ricin_GllA-1"/>
    <property type="match status" value="1"/>
</dbReference>
<evidence type="ECO:0000313" key="3">
    <source>
        <dbReference type="Proteomes" id="UP000605846"/>
    </source>
</evidence>
<dbReference type="Gene3D" id="2.80.10.50">
    <property type="match status" value="1"/>
</dbReference>
<dbReference type="EMBL" id="JABAYA010000138">
    <property type="protein sequence ID" value="KAF7723833.1"/>
    <property type="molecule type" value="Genomic_DNA"/>
</dbReference>
<feature type="domain" description="Ricin B lectin" evidence="1">
    <location>
        <begin position="2"/>
        <end position="138"/>
    </location>
</feature>
<evidence type="ECO:0000259" key="1">
    <source>
        <dbReference type="SMART" id="SM00458"/>
    </source>
</evidence>
<comment type="caution">
    <text evidence="2">The sequence shown here is derived from an EMBL/GenBank/DDBJ whole genome shotgun (WGS) entry which is preliminary data.</text>
</comment>